<evidence type="ECO:0000313" key="1">
    <source>
        <dbReference type="EMBL" id="GAA4319245.1"/>
    </source>
</evidence>
<evidence type="ECO:0000313" key="2">
    <source>
        <dbReference type="Proteomes" id="UP001501725"/>
    </source>
</evidence>
<comment type="caution">
    <text evidence="1">The sequence shown here is derived from an EMBL/GenBank/DDBJ whole genome shotgun (WGS) entry which is preliminary data.</text>
</comment>
<organism evidence="1 2">
    <name type="scientific">Flaviaesturariibacter amylovorans</name>
    <dbReference type="NCBI Taxonomy" id="1084520"/>
    <lineage>
        <taxon>Bacteria</taxon>
        <taxon>Pseudomonadati</taxon>
        <taxon>Bacteroidota</taxon>
        <taxon>Chitinophagia</taxon>
        <taxon>Chitinophagales</taxon>
        <taxon>Chitinophagaceae</taxon>
        <taxon>Flaviaestuariibacter</taxon>
    </lineage>
</organism>
<sequence>MFEKSGAYVHSWVAEGRAYKLPGSYTVLYDTLLIDADIVAPTKLRFHLDSGNSLVLYGDSGLVSRFKRVVE</sequence>
<reference evidence="2" key="1">
    <citation type="journal article" date="2019" name="Int. J. Syst. Evol. Microbiol.">
        <title>The Global Catalogue of Microorganisms (GCM) 10K type strain sequencing project: providing services to taxonomists for standard genome sequencing and annotation.</title>
        <authorList>
            <consortium name="The Broad Institute Genomics Platform"/>
            <consortium name="The Broad Institute Genome Sequencing Center for Infectious Disease"/>
            <person name="Wu L."/>
            <person name="Ma J."/>
        </authorList>
    </citation>
    <scope>NUCLEOTIDE SEQUENCE [LARGE SCALE GENOMIC DNA]</scope>
    <source>
        <strain evidence="2">JCM 17919</strain>
    </source>
</reference>
<protein>
    <submittedName>
        <fullName evidence="1">Uncharacterized protein</fullName>
    </submittedName>
</protein>
<dbReference type="Proteomes" id="UP001501725">
    <property type="component" value="Unassembled WGS sequence"/>
</dbReference>
<proteinExistence type="predicted"/>
<accession>A0ABP8G8Q2</accession>
<keyword evidence="2" id="KW-1185">Reference proteome</keyword>
<gene>
    <name evidence="1" type="ORF">GCM10023184_03910</name>
</gene>
<name>A0ABP8G8Q2_9BACT</name>
<dbReference type="EMBL" id="BAABGY010000001">
    <property type="protein sequence ID" value="GAA4319245.1"/>
    <property type="molecule type" value="Genomic_DNA"/>
</dbReference>